<dbReference type="Proteomes" id="UP000052094">
    <property type="component" value="Segment"/>
</dbReference>
<evidence type="ECO:0000313" key="19">
    <source>
        <dbReference type="EMBL" id="ACI46050.1"/>
    </source>
</evidence>
<keyword evidence="21" id="KW-1185">Reference proteome</keyword>
<comment type="PTM">
    <text evidence="15">Phosphorylated.</text>
</comment>
<keyword evidence="15" id="KW-0832">Ubl conjugation</keyword>
<evidence type="ECO:0000256" key="14">
    <source>
        <dbReference type="ARBA" id="ARBA00093297"/>
    </source>
</evidence>
<evidence type="ECO:0000256" key="5">
    <source>
        <dbReference type="ARBA" id="ARBA00022705"/>
    </source>
</evidence>
<dbReference type="Gene3D" id="1.10.10.510">
    <property type="entry name" value="Zinc finger, large T-antigen D1 domain"/>
    <property type="match status" value="1"/>
</dbReference>
<keyword evidence="5 15" id="KW-0235">DNA replication</keyword>
<keyword evidence="11 15" id="KW-0413">Isomerase</keyword>
<keyword evidence="15" id="KW-1017">Isopeptide bond</keyword>
<evidence type="ECO:0000256" key="16">
    <source>
        <dbReference type="PIRNR" id="PIRNR003383"/>
    </source>
</evidence>
<comment type="catalytic activity">
    <reaction evidence="12 15">
        <text>Couples ATP hydrolysis with the unwinding of duplex DNA by translocating in the 3'-5' direction.</text>
        <dbReference type="EC" id="5.6.2.4"/>
    </reaction>
</comment>
<evidence type="ECO:0000256" key="9">
    <source>
        <dbReference type="ARBA" id="ARBA00022840"/>
    </source>
</evidence>
<organism evidence="19 21">
    <name type="scientific">Felis domesticus papillomavirus 2</name>
    <dbReference type="NCBI Taxonomy" id="568209"/>
    <lineage>
        <taxon>Viruses</taxon>
        <taxon>Monodnaviria</taxon>
        <taxon>Shotokuvirae</taxon>
        <taxon>Cossaviricota</taxon>
        <taxon>Papovaviricetes</taxon>
        <taxon>Zurhausenvirales</taxon>
        <taxon>Papillomaviridae</taxon>
        <taxon>Firstpapillomavirinae</taxon>
        <taxon>Dyothetapapillomavirus</taxon>
        <taxon>Dyothetapapillomavirus 1</taxon>
    </lineage>
</organism>
<dbReference type="Gene3D" id="3.40.50.300">
    <property type="entry name" value="P-loop containing nucleotide triphosphate hydrolases"/>
    <property type="match status" value="1"/>
</dbReference>
<keyword evidence="4 15" id="KW-1048">Host nucleus</keyword>
<feature type="compositionally biased region" description="Acidic residues" evidence="17">
    <location>
        <begin position="577"/>
        <end position="587"/>
    </location>
</feature>
<evidence type="ECO:0000256" key="11">
    <source>
        <dbReference type="ARBA" id="ARBA00023235"/>
    </source>
</evidence>
<keyword evidence="7 15" id="KW-0378">Hydrolase</keyword>
<dbReference type="EMBL" id="EU796884">
    <property type="protein sequence ID" value="ACI46050.1"/>
    <property type="molecule type" value="Genomic_DNA"/>
</dbReference>
<evidence type="ECO:0000313" key="20">
    <source>
        <dbReference type="EMBL" id="BCT09951.1"/>
    </source>
</evidence>
<feature type="domain" description="SF3 helicase" evidence="18">
    <location>
        <begin position="404"/>
        <end position="554"/>
    </location>
</feature>
<proteinExistence type="inferred from homology"/>
<dbReference type="Pfam" id="PF00519">
    <property type="entry name" value="PPV_E1_C"/>
    <property type="match status" value="1"/>
</dbReference>
<dbReference type="OrthoDB" id="4795at10239"/>
<keyword evidence="9 15" id="KW-0067">ATP-binding</keyword>
<reference evidence="19 21" key="1">
    <citation type="journal article" date="2009" name="Vet. Microbiol.">
        <title>Sequence and classification of FdPV2, a papillomavirus isolated from feline Bowenoid in situ carcinomas.</title>
        <authorList>
            <person name="Lange C.E."/>
            <person name="Tobler K."/>
            <person name="Markau T."/>
            <person name="Alhaidari Z."/>
            <person name="Bornand V."/>
            <person name="Stockli R."/>
            <person name="Trussel M."/>
            <person name="Ackermann M."/>
            <person name="Favrot C."/>
        </authorList>
    </citation>
    <scope>NUCLEOTIDE SEQUENCE [LARGE SCALE GENOMIC DNA]</scope>
    <source>
        <strain evidence="21">Isolate Main Coon 2007</strain>
        <strain evidence="19">Main Coon 2007</strain>
    </source>
</reference>
<dbReference type="EC" id="5.6.2.4" evidence="15 16"/>
<dbReference type="GO" id="GO:0006260">
    <property type="term" value="P:DNA replication"/>
    <property type="evidence" value="ECO:0007669"/>
    <property type="project" value="UniProtKB-UniRule"/>
</dbReference>
<sequence length="602" mass="67843">MAEGTSPLQGCSSWVLEEAECSDLDGSWEHLFDGSTDTDVSDLLDDTDCHQGNSLALHNALCQGDYDKELTVLKRKHLESPNAIAELSPRLQSISLSPRRKSKRRLFPQEDSGVELSVQHEAEDYVGQTPEQVETASGSPERNWGAEALLRSSNQRATLLGKFKDLVGVSFTELTRTFRSNKTCYTDWVVCVYGVSGPVSLTAPSLLTPHCEYLNLTVHGGRGAILVVFLARFKTSKSRETVCKLVKALMDVKDAQIMAQPPKVKSVPAALYWYKCGIGNGGVVHGPHPEWILQQTMISHKTGEEARFSFGDMVQWAYDNDFRDECQIAYEYARLATEDSNALAWLECNNQAKFVKDCARMVGYYKRAEMQNMSISAWIHKQIKDRQCTTDWKVILNFLKFQHVEVIIFLNAMMHLLRGTPKKNCLVLYGPPNTGKSMFAMSLIQCLKGRVLSYVNSRSQFWLQPLADAKIALLDDATRPCWDYIDINLRNALDGNPICLDCKHRAPVQIKCPPLIVTTNVDIQADARWRYLWSRVRVFKFGSDMPLNDDGTPTYNITDAHWQSFFQRLWKQLDLSDQEDEGDDGETGEPLRCGARGTANTL</sequence>
<dbReference type="SUPFAM" id="SSF52540">
    <property type="entry name" value="P-loop containing nucleoside triphosphate hydrolases"/>
    <property type="match status" value="1"/>
</dbReference>
<dbReference type="InterPro" id="IPR001177">
    <property type="entry name" value="PPV_DNA_helicase_E1_C"/>
</dbReference>
<dbReference type="GO" id="GO:0005524">
    <property type="term" value="F:ATP binding"/>
    <property type="evidence" value="ECO:0007669"/>
    <property type="project" value="UniProtKB-UniRule"/>
</dbReference>
<dbReference type="PIRSF" id="PIRSF003383">
    <property type="entry name" value="Rep_E1_papillomaV"/>
    <property type="match status" value="1"/>
</dbReference>
<evidence type="ECO:0000256" key="17">
    <source>
        <dbReference type="SAM" id="MobiDB-lite"/>
    </source>
</evidence>
<feature type="short sequence motif" description="Nuclear localization signal" evidence="15">
    <location>
        <begin position="74"/>
        <end position="76"/>
    </location>
</feature>
<evidence type="ECO:0000256" key="13">
    <source>
        <dbReference type="ARBA" id="ARBA00048988"/>
    </source>
</evidence>
<dbReference type="InterPro" id="IPR014015">
    <property type="entry name" value="Helicase_SF3_DNA-vir"/>
</dbReference>
<feature type="modified residue" description="Phosphoserine; by host" evidence="15">
    <location>
        <position position="80"/>
    </location>
</feature>
<dbReference type="GO" id="GO:0016817">
    <property type="term" value="F:hydrolase activity, acting on acid anhydrides"/>
    <property type="evidence" value="ECO:0007669"/>
    <property type="project" value="InterPro"/>
</dbReference>
<accession>B8R1U9</accession>
<comment type="subcellular location">
    <subcellularLocation>
        <location evidence="1 15">Host nucleus</location>
    </subcellularLocation>
</comment>
<evidence type="ECO:0000256" key="6">
    <source>
        <dbReference type="ARBA" id="ARBA00022741"/>
    </source>
</evidence>
<feature type="cross-link" description="Glycyl lysine isopeptide (Lys-Gly) (interchain with G-Cter in SUMO)" evidence="15">
    <location>
        <position position="511"/>
    </location>
</feature>
<comment type="catalytic activity">
    <reaction evidence="13 15 16">
        <text>ATP + H2O = ADP + phosphate + H(+)</text>
        <dbReference type="Rhea" id="RHEA:13065"/>
        <dbReference type="ChEBI" id="CHEBI:15377"/>
        <dbReference type="ChEBI" id="CHEBI:15378"/>
        <dbReference type="ChEBI" id="CHEBI:30616"/>
        <dbReference type="ChEBI" id="CHEBI:43474"/>
        <dbReference type="ChEBI" id="CHEBI:456216"/>
        <dbReference type="EC" id="5.6.2.4"/>
    </reaction>
</comment>
<evidence type="ECO:0000256" key="4">
    <source>
        <dbReference type="ARBA" id="ARBA00022562"/>
    </source>
</evidence>
<dbReference type="InterPro" id="IPR014000">
    <property type="entry name" value="PPV_DNA_helicase_E1_N"/>
</dbReference>
<feature type="modified residue" description="Phosphoserine; by host" evidence="15">
    <location>
        <position position="88"/>
    </location>
</feature>
<comment type="function">
    <text evidence="14 15">ATP-dependent DNA 3'-5' helicase required for initiation of viral DNA replication. It forms a complex with the viral E2 protein. The E1-E2 complex binds to the replication origin which contains binding sites for both proteins. During the initial step, a dimer of E1 interacts with a dimer of protein E2 leading to a complex that binds the viral origin of replication with high specificity. Then, a second dimer of E1 displaces the E2 dimer in an ATP-dependent manner to form the E1 tetramer. Following this, two E1 monomers are added to each half of the site, which results in the formation of two E1 trimers on the viral ori. Subsequently, two hexamers will be created. The double hexamer acts as a bi-directional helicase machinery and unwinds the viral DNA and then recruits the host DNA polymerase to start replication.</text>
</comment>
<feature type="short sequence motif" description="Nuclear export signal" evidence="15">
    <location>
        <begin position="87"/>
        <end position="96"/>
    </location>
</feature>
<dbReference type="HAMAP" id="MF_04000">
    <property type="entry name" value="PPV_E1"/>
    <property type="match status" value="1"/>
</dbReference>
<keyword evidence="2 15" id="KW-0244">Early protein</keyword>
<gene>
    <name evidence="15 20" type="primary">E1</name>
</gene>
<dbReference type="EMBL" id="LC612600">
    <property type="protein sequence ID" value="BCT09951.1"/>
    <property type="molecule type" value="Genomic_DNA"/>
</dbReference>
<dbReference type="Pfam" id="PF20450">
    <property type="entry name" value="PPV_E1_DBD"/>
    <property type="match status" value="1"/>
</dbReference>
<comment type="function">
    <text evidence="16">ATP-dependent DNA helicase required for initiation of viral DNA replication. It forms a complex with the viral E2 protein. The E1-E2 complex binds to the replication origin which contains binding sites for both proteins.</text>
</comment>
<dbReference type="PROSITE" id="PS51206">
    <property type="entry name" value="SF3_HELICASE_1"/>
    <property type="match status" value="1"/>
</dbReference>
<keyword evidence="8 15" id="KW-0347">Helicase</keyword>
<reference evidence="20" key="2">
    <citation type="journal article" date="2021" name="Vet. Pathol.">
        <title>Involvement of Felis catus papillomavirus type 2 in the tumorigenesis of feline Merkel cell carcinoma.</title>
        <authorList>
            <person name="Ito S."/>
            <person name="Chambers J."/>
            <person name="Sumi A."/>
            <person name="Yamashita-Kawanishi N."/>
            <person name="Omachi T."/>
            <person name="Haga T."/>
            <person name="Nakayama H."/>
            <person name="Uchida K."/>
        </authorList>
    </citation>
    <scope>NUCLEOTIDE SEQUENCE</scope>
    <source>
        <strain evidence="20">19191gA</strain>
    </source>
</reference>
<dbReference type="SUPFAM" id="SSF55464">
    <property type="entry name" value="Origin of replication-binding domain, RBD-like"/>
    <property type="match status" value="1"/>
</dbReference>
<comment type="similarity">
    <text evidence="15 16">Belongs to the papillomaviridae E1 protein family.</text>
</comment>
<keyword evidence="10 15" id="KW-0238">DNA-binding</keyword>
<keyword evidence="6 15" id="KW-0547">Nucleotide-binding</keyword>
<evidence type="ECO:0000256" key="2">
    <source>
        <dbReference type="ARBA" id="ARBA00022518"/>
    </source>
</evidence>
<evidence type="ECO:0000313" key="21">
    <source>
        <dbReference type="Proteomes" id="UP000052094"/>
    </source>
</evidence>
<evidence type="ECO:0000256" key="7">
    <source>
        <dbReference type="ARBA" id="ARBA00022801"/>
    </source>
</evidence>
<evidence type="ECO:0000256" key="15">
    <source>
        <dbReference type="HAMAP-Rule" id="MF_04000"/>
    </source>
</evidence>
<name>B8R1U9_9PAPI</name>
<comment type="caution">
    <text evidence="15">Lacks conserved residue(s) required for the propagation of feature annotation.</text>
</comment>
<dbReference type="InterPro" id="IPR046832">
    <property type="entry name" value="PPV_E1_DBD"/>
</dbReference>
<dbReference type="InterPro" id="IPR037102">
    <property type="entry name" value="Znf_lg_T-Ag_D1_dom_sf"/>
</dbReference>
<feature type="region of interest" description="Disordered" evidence="17">
    <location>
        <begin position="577"/>
        <end position="602"/>
    </location>
</feature>
<evidence type="ECO:0000256" key="10">
    <source>
        <dbReference type="ARBA" id="ARBA00023125"/>
    </source>
</evidence>
<protein>
    <recommendedName>
        <fullName evidence="15 16">Replication protein E1</fullName>
        <ecNumber evidence="15 16">5.6.2.4</ecNumber>
    </recommendedName>
    <alternativeName>
        <fullName evidence="15">ATP-dependent helicase E1</fullName>
    </alternativeName>
    <alternativeName>
        <fullName evidence="15">DNA 3'-5' helicase E1</fullName>
    </alternativeName>
</protein>
<evidence type="ECO:0000256" key="3">
    <source>
        <dbReference type="ARBA" id="ARBA00022553"/>
    </source>
</evidence>
<dbReference type="InterPro" id="IPR027417">
    <property type="entry name" value="P-loop_NTPase"/>
</dbReference>
<dbReference type="Pfam" id="PF00524">
    <property type="entry name" value="PPV_E1_N"/>
    <property type="match status" value="1"/>
</dbReference>
<dbReference type="Gene3D" id="3.40.1310.10">
    <property type="match status" value="1"/>
</dbReference>
<feature type="binding site" evidence="15">
    <location>
        <begin position="430"/>
        <end position="437"/>
    </location>
    <ligand>
        <name>ATP</name>
        <dbReference type="ChEBI" id="CHEBI:30616"/>
    </ligand>
</feature>
<dbReference type="InterPro" id="IPR016393">
    <property type="entry name" value="Rep_E1_papillomaV"/>
</dbReference>
<evidence type="ECO:0000256" key="8">
    <source>
        <dbReference type="ARBA" id="ARBA00022806"/>
    </source>
</evidence>
<dbReference type="InterPro" id="IPR046935">
    <property type="entry name" value="PPV_E1_DBD_sf"/>
</dbReference>
<keyword evidence="3 15" id="KW-0597">Phosphoprotein</keyword>
<evidence type="ECO:0000256" key="12">
    <source>
        <dbReference type="ARBA" id="ARBA00034617"/>
    </source>
</evidence>
<comment type="subunit">
    <text evidence="15">Can form hexamers. Interacts with E2 protein; this interaction increases E1 DNA binding specificity. Interacts with host DNA polymerase subunit POLA2. Interacts with host single stranded DNA-binding protein RPA1. Interacts with host TOP1; this interaction stimulates the enzymatic activity of TOP1.</text>
</comment>
<dbReference type="GO" id="GO:0003677">
    <property type="term" value="F:DNA binding"/>
    <property type="evidence" value="ECO:0007669"/>
    <property type="project" value="UniProtKB-UniRule"/>
</dbReference>
<evidence type="ECO:0000256" key="1">
    <source>
        <dbReference type="ARBA" id="ARBA00004147"/>
    </source>
</evidence>
<dbReference type="GO" id="GO:0042025">
    <property type="term" value="C:host cell nucleus"/>
    <property type="evidence" value="ECO:0007669"/>
    <property type="project" value="UniProtKB-SubCell"/>
</dbReference>
<dbReference type="GO" id="GO:0043138">
    <property type="term" value="F:3'-5' DNA helicase activity"/>
    <property type="evidence" value="ECO:0007669"/>
    <property type="project" value="UniProtKB-UniRule"/>
</dbReference>
<evidence type="ECO:0000259" key="18">
    <source>
        <dbReference type="PROSITE" id="PS51206"/>
    </source>
</evidence>
<comment type="PTM">
    <text evidence="15">Sumoylated.</text>
</comment>